<protein>
    <recommendedName>
        <fullName evidence="4">Complex I-MWFE</fullName>
    </recommendedName>
</protein>
<sequence>MWWECIPSGAIIVICLALPQYSAWYFNKAVYGNHYRRSLESTFDRNMFSRDSRVGGAPWILKGLESLPDE</sequence>
<proteinExistence type="predicted"/>
<evidence type="ECO:0000256" key="1">
    <source>
        <dbReference type="SAM" id="Phobius"/>
    </source>
</evidence>
<dbReference type="Proteomes" id="UP000826195">
    <property type="component" value="Unassembled WGS sequence"/>
</dbReference>
<organism evidence="2 3">
    <name type="scientific">Cotesia glomerata</name>
    <name type="common">Lepidopteran parasitic wasp</name>
    <name type="synonym">Apanteles glomeratus</name>
    <dbReference type="NCBI Taxonomy" id="32391"/>
    <lineage>
        <taxon>Eukaryota</taxon>
        <taxon>Metazoa</taxon>
        <taxon>Ecdysozoa</taxon>
        <taxon>Arthropoda</taxon>
        <taxon>Hexapoda</taxon>
        <taxon>Insecta</taxon>
        <taxon>Pterygota</taxon>
        <taxon>Neoptera</taxon>
        <taxon>Endopterygota</taxon>
        <taxon>Hymenoptera</taxon>
        <taxon>Apocrita</taxon>
        <taxon>Ichneumonoidea</taxon>
        <taxon>Braconidae</taxon>
        <taxon>Microgastrinae</taxon>
        <taxon>Cotesia</taxon>
    </lineage>
</organism>
<evidence type="ECO:0000313" key="3">
    <source>
        <dbReference type="Proteomes" id="UP000826195"/>
    </source>
</evidence>
<name>A0AAV7IEC3_COTGL</name>
<comment type="caution">
    <text evidence="2">The sequence shown here is derived from an EMBL/GenBank/DDBJ whole genome shotgun (WGS) entry which is preliminary data.</text>
</comment>
<accession>A0AAV7IEC3</accession>
<keyword evidence="1" id="KW-0472">Membrane</keyword>
<keyword evidence="3" id="KW-1185">Reference proteome</keyword>
<keyword evidence="1" id="KW-1133">Transmembrane helix</keyword>
<evidence type="ECO:0008006" key="4">
    <source>
        <dbReference type="Google" id="ProtNLM"/>
    </source>
</evidence>
<reference evidence="2 3" key="1">
    <citation type="journal article" date="2021" name="J. Hered.">
        <title>A chromosome-level genome assembly of the parasitoid wasp, Cotesia glomerata (Hymenoptera: Braconidae).</title>
        <authorList>
            <person name="Pinto B.J."/>
            <person name="Weis J.J."/>
            <person name="Gamble T."/>
            <person name="Ode P.J."/>
            <person name="Paul R."/>
            <person name="Zaspel J.M."/>
        </authorList>
    </citation>
    <scope>NUCLEOTIDE SEQUENCE [LARGE SCALE GENOMIC DNA]</scope>
    <source>
        <strain evidence="2">CgM1</strain>
    </source>
</reference>
<gene>
    <name evidence="2" type="ORF">KQX54_009448</name>
</gene>
<dbReference type="EMBL" id="JAHXZJ010001864">
    <property type="protein sequence ID" value="KAH0549458.1"/>
    <property type="molecule type" value="Genomic_DNA"/>
</dbReference>
<keyword evidence="1" id="KW-0812">Transmembrane</keyword>
<dbReference type="Pfam" id="PF15879">
    <property type="entry name" value="MWFE"/>
    <property type="match status" value="1"/>
</dbReference>
<feature type="transmembrane region" description="Helical" evidence="1">
    <location>
        <begin position="6"/>
        <end position="27"/>
    </location>
</feature>
<dbReference type="AlphaFoldDB" id="A0AAV7IEC3"/>
<dbReference type="InterPro" id="IPR017384">
    <property type="entry name" value="NADH_Ub_cplx-1_asu_su-1"/>
</dbReference>
<evidence type="ECO:0000313" key="2">
    <source>
        <dbReference type="EMBL" id="KAH0549458.1"/>
    </source>
</evidence>